<protein>
    <submittedName>
        <fullName evidence="2">Uncharacterized protein</fullName>
    </submittedName>
</protein>
<comment type="caution">
    <text evidence="2">The sequence shown here is derived from an EMBL/GenBank/DDBJ whole genome shotgun (WGS) entry which is preliminary data.</text>
</comment>
<organism evidence="2 3">
    <name type="scientific">Fusarium torulosum</name>
    <dbReference type="NCBI Taxonomy" id="33205"/>
    <lineage>
        <taxon>Eukaryota</taxon>
        <taxon>Fungi</taxon>
        <taxon>Dikarya</taxon>
        <taxon>Ascomycota</taxon>
        <taxon>Pezizomycotina</taxon>
        <taxon>Sordariomycetes</taxon>
        <taxon>Hypocreomycetidae</taxon>
        <taxon>Hypocreales</taxon>
        <taxon>Nectriaceae</taxon>
        <taxon>Fusarium</taxon>
    </lineage>
</organism>
<keyword evidence="3" id="KW-1185">Reference proteome</keyword>
<dbReference type="AlphaFoldDB" id="A0AAE8MCW3"/>
<evidence type="ECO:0000313" key="3">
    <source>
        <dbReference type="Proteomes" id="UP001187734"/>
    </source>
</evidence>
<reference evidence="2" key="1">
    <citation type="submission" date="2018-03" db="EMBL/GenBank/DDBJ databases">
        <authorList>
            <person name="Guldener U."/>
        </authorList>
    </citation>
    <scope>NUCLEOTIDE SEQUENCE</scope>
</reference>
<evidence type="ECO:0000256" key="1">
    <source>
        <dbReference type="SAM" id="Phobius"/>
    </source>
</evidence>
<accession>A0AAE8MCW3</accession>
<proteinExistence type="predicted"/>
<keyword evidence="1" id="KW-1133">Transmembrane helix</keyword>
<name>A0AAE8MCW3_9HYPO</name>
<sequence>MDSHSYLPASLSEFFTWPPIRRDLEERPPSNTDRIVTIAIVCGISALFLIPLLWYIIARISRVRLSRARARDAEQSVEMS</sequence>
<keyword evidence="1" id="KW-0812">Transmembrane</keyword>
<dbReference type="Proteomes" id="UP001187734">
    <property type="component" value="Unassembled WGS sequence"/>
</dbReference>
<gene>
    <name evidence="2" type="ORF">FTOL_08611</name>
</gene>
<feature type="transmembrane region" description="Helical" evidence="1">
    <location>
        <begin position="35"/>
        <end position="57"/>
    </location>
</feature>
<evidence type="ECO:0000313" key="2">
    <source>
        <dbReference type="EMBL" id="SPJ80219.1"/>
    </source>
</evidence>
<dbReference type="EMBL" id="ONZP01000305">
    <property type="protein sequence ID" value="SPJ80219.1"/>
    <property type="molecule type" value="Genomic_DNA"/>
</dbReference>
<keyword evidence="1" id="KW-0472">Membrane</keyword>